<proteinExistence type="predicted"/>
<evidence type="ECO:0000313" key="2">
    <source>
        <dbReference type="Proteomes" id="UP000244855"/>
    </source>
</evidence>
<sequence>MDCTCKYVYSIMSGTAAAAIATPTAMLPWYEAVPMLFPLASVAPLLGRLHLPSSTGVSVTKEDGYSCPAGAVQAGSRAWWMSGLPAESRRRFHSALSMAVNALQCTVLSAGAGSVNECSGWSVYGGACEESLNRERESKGLRPGALLALGASCLVRRAASVRPVS</sequence>
<evidence type="ECO:0000313" key="1">
    <source>
        <dbReference type="EMBL" id="PVI07551.1"/>
    </source>
</evidence>
<keyword evidence="2" id="KW-1185">Reference proteome</keyword>
<dbReference type="Proteomes" id="UP000244855">
    <property type="component" value="Unassembled WGS sequence"/>
</dbReference>
<reference evidence="1 2" key="1">
    <citation type="journal article" date="2018" name="Sci. Rep.">
        <title>Comparative genomics provides insights into the lifestyle and reveals functional heterogeneity of dark septate endophytic fungi.</title>
        <authorList>
            <person name="Knapp D.G."/>
            <person name="Nemeth J.B."/>
            <person name="Barry K."/>
            <person name="Hainaut M."/>
            <person name="Henrissat B."/>
            <person name="Johnson J."/>
            <person name="Kuo A."/>
            <person name="Lim J.H.P."/>
            <person name="Lipzen A."/>
            <person name="Nolan M."/>
            <person name="Ohm R.A."/>
            <person name="Tamas L."/>
            <person name="Grigoriev I.V."/>
            <person name="Spatafora J.W."/>
            <person name="Nagy L.G."/>
            <person name="Kovacs G.M."/>
        </authorList>
    </citation>
    <scope>NUCLEOTIDE SEQUENCE [LARGE SCALE GENOMIC DNA]</scope>
    <source>
        <strain evidence="1 2">DSE2036</strain>
    </source>
</reference>
<accession>A0A2V1EAJ2</accession>
<dbReference type="EMBL" id="KZ805303">
    <property type="protein sequence ID" value="PVI07551.1"/>
    <property type="molecule type" value="Genomic_DNA"/>
</dbReference>
<dbReference type="AlphaFoldDB" id="A0A2V1EAJ2"/>
<organism evidence="1 2">
    <name type="scientific">Periconia macrospinosa</name>
    <dbReference type="NCBI Taxonomy" id="97972"/>
    <lineage>
        <taxon>Eukaryota</taxon>
        <taxon>Fungi</taxon>
        <taxon>Dikarya</taxon>
        <taxon>Ascomycota</taxon>
        <taxon>Pezizomycotina</taxon>
        <taxon>Dothideomycetes</taxon>
        <taxon>Pleosporomycetidae</taxon>
        <taxon>Pleosporales</taxon>
        <taxon>Massarineae</taxon>
        <taxon>Periconiaceae</taxon>
        <taxon>Periconia</taxon>
    </lineage>
</organism>
<protein>
    <submittedName>
        <fullName evidence="1">Uncharacterized protein</fullName>
    </submittedName>
</protein>
<name>A0A2V1EAJ2_9PLEO</name>
<gene>
    <name evidence="1" type="ORF">DM02DRAFT_283202</name>
</gene>